<protein>
    <recommendedName>
        <fullName evidence="9">Carotenoid oxygenase</fullName>
    </recommendedName>
</protein>
<dbReference type="OrthoDB" id="1069523at2759"/>
<dbReference type="EMBL" id="CAOQHR010000007">
    <property type="protein sequence ID" value="CAI6336821.1"/>
    <property type="molecule type" value="Genomic_DNA"/>
</dbReference>
<reference evidence="7" key="1">
    <citation type="submission" date="2023-01" db="EMBL/GenBank/DDBJ databases">
        <authorList>
            <person name="Van Ghelder C."/>
            <person name="Rancurel C."/>
        </authorList>
    </citation>
    <scope>NUCLEOTIDE SEQUENCE</scope>
    <source>
        <strain evidence="7">CNCM I-4278</strain>
    </source>
</reference>
<keyword evidence="2 5" id="KW-0479">Metal-binding</keyword>
<proteinExistence type="inferred from homology"/>
<dbReference type="Pfam" id="PF03055">
    <property type="entry name" value="RPE65"/>
    <property type="match status" value="1"/>
</dbReference>
<dbReference type="GO" id="GO:0046872">
    <property type="term" value="F:metal ion binding"/>
    <property type="evidence" value="ECO:0007669"/>
    <property type="project" value="UniProtKB-KW"/>
</dbReference>
<evidence type="ECO:0000313" key="8">
    <source>
        <dbReference type="Proteomes" id="UP001152607"/>
    </source>
</evidence>
<dbReference type="Proteomes" id="UP001152607">
    <property type="component" value="Unassembled WGS sequence"/>
</dbReference>
<evidence type="ECO:0000313" key="7">
    <source>
        <dbReference type="EMBL" id="CAI6336821.1"/>
    </source>
</evidence>
<sequence>MFIGLLVAQTRANYMCRTVHHQMATCFSPNASVHRTSKPDTITSTMTPREEISREHPYLAGNFAPVTKTTPPVPISYTGTIPKELHGGMYVRNGGNPITNSNLGRDAHWFDGDGMLTGVWFERSNESSTEAPIPHFVNQLILTDLAISSLDNKRLTTPILPSIATLVNPLASLALIVWRILRSVFLVLLSHLPGSPQAIKRISVANTSIVYHDGRALATCESGPPIRVHLPGLETVGWYNGNQAEGEFQKETNKEPGFGGTGLNSWMREWTTGHPKVDPTTGEMLLFHCNFLPPFVHYSVVPKEDASSQSTKLLNAPVPGCSGGKMMHDFGVSKNHSVILDLPLTLSPFNLLKNHPIVSYEPHMPSRFGVFPRHDPDSVRWFETKGCCIFHTANTWDELDAEGNTTAVNMLACRLTSASLVFSAGNIVPPPNPERSTQRPLSFFAKYDDDEADVDVEKVPPPTSTEKTPLLPPSAHAPSTQASSSSAYGIGGPAPPIPDNDEEEQCRLYYYRFSLDTSSSNNIITHQHALSIIPFEFPTLHPSKEMQDARYIYGCSTSSASFGAALGKATKIDVLVKMDVHSLLARQPTPSSSSTVGSEVNAVVDRRNVDEILSSNNPHDDIKAFRLPERHFAQEARFVPRQNASGSEDDGYLLFYVFDETQLSPLPSSSSSSSPPPTKHDLDALLESATSELWILDAKDMATVVCKVHLPARVPYGLHGNWFSEAEVSGQRDVKAFRSLR</sequence>
<name>A0A9W4UL09_9PLEO</name>
<evidence type="ECO:0000256" key="3">
    <source>
        <dbReference type="ARBA" id="ARBA00023002"/>
    </source>
</evidence>
<gene>
    <name evidence="7" type="ORF">PDIGIT_LOCUS9927</name>
</gene>
<feature type="binding site" evidence="5">
    <location>
        <position position="274"/>
    </location>
    <ligand>
        <name>Fe cation</name>
        <dbReference type="ChEBI" id="CHEBI:24875"/>
        <note>catalytic</note>
    </ligand>
</feature>
<evidence type="ECO:0000256" key="1">
    <source>
        <dbReference type="ARBA" id="ARBA00006787"/>
    </source>
</evidence>
<feature type="region of interest" description="Disordered" evidence="6">
    <location>
        <begin position="454"/>
        <end position="501"/>
    </location>
</feature>
<evidence type="ECO:0000256" key="6">
    <source>
        <dbReference type="SAM" id="MobiDB-lite"/>
    </source>
</evidence>
<keyword evidence="3" id="KW-0560">Oxidoreductase</keyword>
<organism evidence="7 8">
    <name type="scientific">Periconia digitata</name>
    <dbReference type="NCBI Taxonomy" id="1303443"/>
    <lineage>
        <taxon>Eukaryota</taxon>
        <taxon>Fungi</taxon>
        <taxon>Dikarya</taxon>
        <taxon>Ascomycota</taxon>
        <taxon>Pezizomycotina</taxon>
        <taxon>Dothideomycetes</taxon>
        <taxon>Pleosporomycetidae</taxon>
        <taxon>Pleosporales</taxon>
        <taxon>Massarineae</taxon>
        <taxon>Periconiaceae</taxon>
        <taxon>Periconia</taxon>
    </lineage>
</organism>
<feature type="binding site" evidence="5">
    <location>
        <position position="719"/>
    </location>
    <ligand>
        <name>Fe cation</name>
        <dbReference type="ChEBI" id="CHEBI:24875"/>
        <note>catalytic</note>
    </ligand>
</feature>
<keyword evidence="4 5" id="KW-0408">Iron</keyword>
<dbReference type="InterPro" id="IPR004294">
    <property type="entry name" value="Carotenoid_Oase"/>
</dbReference>
<comment type="cofactor">
    <cofactor evidence="5">
        <name>Fe(2+)</name>
        <dbReference type="ChEBI" id="CHEBI:29033"/>
    </cofactor>
    <text evidence="5">Binds 1 Fe(2+) ion per subunit.</text>
</comment>
<evidence type="ECO:0000256" key="4">
    <source>
        <dbReference type="ARBA" id="ARBA00023004"/>
    </source>
</evidence>
<dbReference type="AlphaFoldDB" id="A0A9W4UL09"/>
<feature type="binding site" evidence="5">
    <location>
        <position position="328"/>
    </location>
    <ligand>
        <name>Fe cation</name>
        <dbReference type="ChEBI" id="CHEBI:24875"/>
        <note>catalytic</note>
    </ligand>
</feature>
<comment type="caution">
    <text evidence="7">The sequence shown here is derived from an EMBL/GenBank/DDBJ whole genome shotgun (WGS) entry which is preliminary data.</text>
</comment>
<evidence type="ECO:0000256" key="5">
    <source>
        <dbReference type="PIRSR" id="PIRSR604294-1"/>
    </source>
</evidence>
<comment type="similarity">
    <text evidence="1">Belongs to the carotenoid oxygenase family.</text>
</comment>
<feature type="compositionally biased region" description="Polar residues" evidence="6">
    <location>
        <begin position="32"/>
        <end position="47"/>
    </location>
</feature>
<dbReference type="GO" id="GO:0010436">
    <property type="term" value="F:carotenoid dioxygenase activity"/>
    <property type="evidence" value="ECO:0007669"/>
    <property type="project" value="TreeGrafter"/>
</dbReference>
<evidence type="ECO:0000256" key="2">
    <source>
        <dbReference type="ARBA" id="ARBA00022723"/>
    </source>
</evidence>
<dbReference type="PANTHER" id="PTHR10543:SF89">
    <property type="entry name" value="CAROTENOID 9,10(9',10')-CLEAVAGE DIOXYGENASE 1"/>
    <property type="match status" value="1"/>
</dbReference>
<accession>A0A9W4UL09</accession>
<feature type="region of interest" description="Disordered" evidence="6">
    <location>
        <begin position="32"/>
        <end position="51"/>
    </location>
</feature>
<keyword evidence="8" id="KW-1185">Reference proteome</keyword>
<dbReference type="PANTHER" id="PTHR10543">
    <property type="entry name" value="BETA-CAROTENE DIOXYGENASE"/>
    <property type="match status" value="1"/>
</dbReference>
<dbReference type="GO" id="GO:0016121">
    <property type="term" value="P:carotene catabolic process"/>
    <property type="evidence" value="ECO:0007669"/>
    <property type="project" value="TreeGrafter"/>
</dbReference>
<evidence type="ECO:0008006" key="9">
    <source>
        <dbReference type="Google" id="ProtNLM"/>
    </source>
</evidence>
<feature type="binding site" evidence="5">
    <location>
        <position position="391"/>
    </location>
    <ligand>
        <name>Fe cation</name>
        <dbReference type="ChEBI" id="CHEBI:24875"/>
        <note>catalytic</note>
    </ligand>
</feature>